<reference evidence="1 2" key="1">
    <citation type="journal article" date="2020" name="Nat. Food">
        <title>A phased Vanilla planifolia genome enables genetic improvement of flavour and production.</title>
        <authorList>
            <person name="Hasing T."/>
            <person name="Tang H."/>
            <person name="Brym M."/>
            <person name="Khazi F."/>
            <person name="Huang T."/>
            <person name="Chambers A.H."/>
        </authorList>
    </citation>
    <scope>NUCLEOTIDE SEQUENCE [LARGE SCALE GENOMIC DNA]</scope>
    <source>
        <tissue evidence="1">Leaf</tissue>
    </source>
</reference>
<dbReference type="InterPro" id="IPR051650">
    <property type="entry name" value="SL_signaling_regulator"/>
</dbReference>
<dbReference type="OrthoDB" id="1872342at2759"/>
<organism evidence="1 2">
    <name type="scientific">Vanilla planifolia</name>
    <name type="common">Vanilla</name>
    <dbReference type="NCBI Taxonomy" id="51239"/>
    <lineage>
        <taxon>Eukaryota</taxon>
        <taxon>Viridiplantae</taxon>
        <taxon>Streptophyta</taxon>
        <taxon>Embryophyta</taxon>
        <taxon>Tracheophyta</taxon>
        <taxon>Spermatophyta</taxon>
        <taxon>Magnoliopsida</taxon>
        <taxon>Liliopsida</taxon>
        <taxon>Asparagales</taxon>
        <taxon>Orchidaceae</taxon>
        <taxon>Vanilloideae</taxon>
        <taxon>Vanilleae</taxon>
        <taxon>Vanilla</taxon>
    </lineage>
</organism>
<dbReference type="Proteomes" id="UP000639772">
    <property type="component" value="Unassembled WGS sequence"/>
</dbReference>
<dbReference type="PANTHER" id="PTHR43572:SF3">
    <property type="entry name" value="PROTEIN SMAX1-LIKE 5"/>
    <property type="match status" value="1"/>
</dbReference>
<protein>
    <submittedName>
        <fullName evidence="1">Uncharacterized protein</fullName>
    </submittedName>
</protein>
<sequence length="264" mass="30036">MLEPIRLKAIEEEEKLICCAECMTNYEKELAFVNKSEPEETDACNANLPCWLPTQKTENIHKEPFIDLLRKWSRRCRSLHPSRISQATSSIHKSLPSNRCKFSLEPCSISFSSLRRDSRKADRNKPSAWQFVFTEFAMSKKGSFVNPRDLSQALQENIPWQSEVIPIIVDALLDFGLNERKGSWIMIQGMTGLQGGAWLVCWPRLSLDLLRVLLINVRRLGSAAVDLITRALGKDSKAVVLIEDMDWANHEFSALIKDGINNGF</sequence>
<evidence type="ECO:0000313" key="1">
    <source>
        <dbReference type="EMBL" id="KAG0472244.1"/>
    </source>
</evidence>
<proteinExistence type="predicted"/>
<dbReference type="EMBL" id="JADCNM010000008">
    <property type="protein sequence ID" value="KAG0472244.1"/>
    <property type="molecule type" value="Genomic_DNA"/>
</dbReference>
<evidence type="ECO:0000313" key="2">
    <source>
        <dbReference type="Proteomes" id="UP000639772"/>
    </source>
</evidence>
<gene>
    <name evidence="1" type="ORF">HPP92_016790</name>
</gene>
<accession>A0A835QM57</accession>
<dbReference type="PANTHER" id="PTHR43572">
    <property type="entry name" value="CHAPERONE PROTEIN CLPD, CHLOROPLASTIC"/>
    <property type="match status" value="1"/>
</dbReference>
<comment type="caution">
    <text evidence="1">The sequence shown here is derived from an EMBL/GenBank/DDBJ whole genome shotgun (WGS) entry which is preliminary data.</text>
</comment>
<name>A0A835QM57_VANPL</name>
<dbReference type="AlphaFoldDB" id="A0A835QM57"/>